<accession>A0A6J6BY29</accession>
<dbReference type="EMBL" id="CAEZYU010000049">
    <property type="protein sequence ID" value="CAB4743190.1"/>
    <property type="molecule type" value="Genomic_DNA"/>
</dbReference>
<dbReference type="EMBL" id="CAEZSF010000113">
    <property type="protein sequence ID" value="CAB4543627.1"/>
    <property type="molecule type" value="Genomic_DNA"/>
</dbReference>
<keyword evidence="1" id="KW-1133">Transmembrane helix</keyword>
<keyword evidence="1" id="KW-0472">Membrane</keyword>
<evidence type="ECO:0000256" key="1">
    <source>
        <dbReference type="SAM" id="Phobius"/>
    </source>
</evidence>
<feature type="transmembrane region" description="Helical" evidence="1">
    <location>
        <begin position="101"/>
        <end position="123"/>
    </location>
</feature>
<proteinExistence type="predicted"/>
<feature type="transmembrane region" description="Helical" evidence="1">
    <location>
        <begin position="12"/>
        <end position="34"/>
    </location>
</feature>
<gene>
    <name evidence="2" type="ORF">UFOPK1358_01171</name>
    <name evidence="3" type="ORF">UFOPK2766_01177</name>
</gene>
<protein>
    <submittedName>
        <fullName evidence="2">Unannotated protein</fullName>
    </submittedName>
</protein>
<sequence>MRQTEQMNDRSIARSIALGRVAFGLTMLLIPHKVLARLGDDQPGPLMWMARAFGIRDMVLGFGAIMELTEEDPEGRWVAYGAAADTCDAVAAVVWREELGVAGMAATLSLAVPAATGGWWSAFALHRNRATRSAGTMSK</sequence>
<name>A0A6J6BY29_9ZZZZ</name>
<reference evidence="2" key="1">
    <citation type="submission" date="2020-05" db="EMBL/GenBank/DDBJ databases">
        <authorList>
            <person name="Chiriac C."/>
            <person name="Salcher M."/>
            <person name="Ghai R."/>
            <person name="Kavagutti S V."/>
        </authorList>
    </citation>
    <scope>NUCLEOTIDE SEQUENCE</scope>
</reference>
<dbReference type="AlphaFoldDB" id="A0A6J6BY29"/>
<keyword evidence="1" id="KW-0812">Transmembrane</keyword>
<evidence type="ECO:0000313" key="2">
    <source>
        <dbReference type="EMBL" id="CAB4543627.1"/>
    </source>
</evidence>
<organism evidence="2">
    <name type="scientific">freshwater metagenome</name>
    <dbReference type="NCBI Taxonomy" id="449393"/>
    <lineage>
        <taxon>unclassified sequences</taxon>
        <taxon>metagenomes</taxon>
        <taxon>ecological metagenomes</taxon>
    </lineage>
</organism>
<evidence type="ECO:0000313" key="3">
    <source>
        <dbReference type="EMBL" id="CAB4743190.1"/>
    </source>
</evidence>